<dbReference type="Gene3D" id="1.10.530.10">
    <property type="match status" value="1"/>
</dbReference>
<dbReference type="InterPro" id="IPR051056">
    <property type="entry name" value="Glycosyl_Hydrolase_73"/>
</dbReference>
<accession>A0A0F5IR26</accession>
<keyword evidence="4" id="KW-1185">Reference proteome</keyword>
<evidence type="ECO:0000256" key="1">
    <source>
        <dbReference type="ARBA" id="ARBA00022801"/>
    </source>
</evidence>
<protein>
    <recommendedName>
        <fullName evidence="2">Mannosyl-glycoprotein endo-beta-N-acetylglucosamidase-like domain-containing protein</fullName>
    </recommendedName>
</protein>
<proteinExistence type="predicted"/>
<gene>
    <name evidence="3" type="ORF">HMPREF1536_05206</name>
</gene>
<evidence type="ECO:0000313" key="3">
    <source>
        <dbReference type="EMBL" id="KKB47562.1"/>
    </source>
</evidence>
<dbReference type="PATRIC" id="fig|1203610.3.peg.5322"/>
<dbReference type="RefSeq" id="WP_028727951.1">
    <property type="nucleotide sequence ID" value="NZ_AUAE01000025.1"/>
</dbReference>
<keyword evidence="1" id="KW-0378">Hydrolase</keyword>
<evidence type="ECO:0000259" key="2">
    <source>
        <dbReference type="SMART" id="SM00047"/>
    </source>
</evidence>
<evidence type="ECO:0000313" key="4">
    <source>
        <dbReference type="Proteomes" id="UP000033035"/>
    </source>
</evidence>
<dbReference type="STRING" id="1203610.HMPREF1536_05206"/>
<dbReference type="InterPro" id="IPR002901">
    <property type="entry name" value="MGlyc_endo_b_GlcNAc-like_dom"/>
</dbReference>
<dbReference type="PANTHER" id="PTHR33308">
    <property type="entry name" value="PEPTIDOGLYCAN HYDROLASE FLGJ"/>
    <property type="match status" value="1"/>
</dbReference>
<organism evidence="3 4">
    <name type="scientific">Parabacteroides gordonii MS-1 = DSM 23371</name>
    <dbReference type="NCBI Taxonomy" id="1203610"/>
    <lineage>
        <taxon>Bacteria</taxon>
        <taxon>Pseudomonadati</taxon>
        <taxon>Bacteroidota</taxon>
        <taxon>Bacteroidia</taxon>
        <taxon>Bacteroidales</taxon>
        <taxon>Tannerellaceae</taxon>
        <taxon>Parabacteroides</taxon>
    </lineage>
</organism>
<dbReference type="Pfam" id="PF01832">
    <property type="entry name" value="Glucosaminidase"/>
    <property type="match status" value="1"/>
</dbReference>
<dbReference type="AlphaFoldDB" id="A0A0F5IR26"/>
<dbReference type="Proteomes" id="UP000033035">
    <property type="component" value="Unassembled WGS sequence"/>
</dbReference>
<dbReference type="GO" id="GO:0004040">
    <property type="term" value="F:amidase activity"/>
    <property type="evidence" value="ECO:0007669"/>
    <property type="project" value="InterPro"/>
</dbReference>
<sequence>MYKKEFIQQFLPAAQAAGEHYKLNPVVILAQAAVESGWGESDLCKVYHNYFGITGYGKSNIYWNGSKTEPGEKSHLQFRIYPMPQQSFFDFARLITTAYPFAAAMSFHIEAYAKEISYSHYISEMNGDNRTDYQKMLVSISTYITGIMPDITH</sequence>
<dbReference type="EMBL" id="AQHW01000029">
    <property type="protein sequence ID" value="KKB47562.1"/>
    <property type="molecule type" value="Genomic_DNA"/>
</dbReference>
<dbReference type="PANTHER" id="PTHR33308:SF9">
    <property type="entry name" value="PEPTIDOGLYCAN HYDROLASE FLGJ"/>
    <property type="match status" value="1"/>
</dbReference>
<reference evidence="3 4" key="1">
    <citation type="submission" date="2013-04" db="EMBL/GenBank/DDBJ databases">
        <title>The Genome Sequence of Parabacteroides gordonii DSM 23371.</title>
        <authorList>
            <consortium name="The Broad Institute Genomics Platform"/>
            <person name="Earl A."/>
            <person name="Ward D."/>
            <person name="Feldgarden M."/>
            <person name="Gevers D."/>
            <person name="Martens E."/>
            <person name="Sakamoto M."/>
            <person name="Benno Y."/>
            <person name="Suzuki N."/>
            <person name="Matsunaga N."/>
            <person name="Koshihara K."/>
            <person name="Seki M."/>
            <person name="Komiya H."/>
            <person name="Walker B."/>
            <person name="Young S."/>
            <person name="Zeng Q."/>
            <person name="Gargeya S."/>
            <person name="Fitzgerald M."/>
            <person name="Haas B."/>
            <person name="Abouelleil A."/>
            <person name="Allen A.W."/>
            <person name="Alvarado L."/>
            <person name="Arachchi H.M."/>
            <person name="Berlin A.M."/>
            <person name="Chapman S.B."/>
            <person name="Gainer-Dewar J."/>
            <person name="Goldberg J."/>
            <person name="Griggs A."/>
            <person name="Gujja S."/>
            <person name="Hansen M."/>
            <person name="Howarth C."/>
            <person name="Imamovic A."/>
            <person name="Ireland A."/>
            <person name="Larimer J."/>
            <person name="McCowan C."/>
            <person name="Murphy C."/>
            <person name="Pearson M."/>
            <person name="Poon T.W."/>
            <person name="Priest M."/>
            <person name="Roberts A."/>
            <person name="Saif S."/>
            <person name="Shea T."/>
            <person name="Sisk P."/>
            <person name="Sykes S."/>
            <person name="Wortman J."/>
            <person name="Nusbaum C."/>
            <person name="Birren B."/>
        </authorList>
    </citation>
    <scope>NUCLEOTIDE SEQUENCE [LARGE SCALE GENOMIC DNA]</scope>
    <source>
        <strain evidence="3 4">MS-1</strain>
    </source>
</reference>
<dbReference type="SMART" id="SM00047">
    <property type="entry name" value="LYZ2"/>
    <property type="match status" value="1"/>
</dbReference>
<comment type="caution">
    <text evidence="3">The sequence shown here is derived from an EMBL/GenBank/DDBJ whole genome shotgun (WGS) entry which is preliminary data.</text>
</comment>
<dbReference type="HOGENOM" id="CLU_013771_0_2_10"/>
<name>A0A0F5IR26_9BACT</name>
<feature type="domain" description="Mannosyl-glycoprotein endo-beta-N-acetylglucosamidase-like" evidence="2">
    <location>
        <begin position="4"/>
        <end position="134"/>
    </location>
</feature>